<accession>A0A1F2UHX3</accession>
<comment type="caution">
    <text evidence="1">The sequence shown here is derived from an EMBL/GenBank/DDBJ whole genome shotgun (WGS) entry which is preliminary data.</text>
</comment>
<name>A0A1F2UHX3_9ACTN</name>
<dbReference type="EMBL" id="MELI01000090">
    <property type="protein sequence ID" value="OFW32640.1"/>
    <property type="molecule type" value="Genomic_DNA"/>
</dbReference>
<organism evidence="1 2">
    <name type="scientific">Candidatus Aquicultor primus</name>
    <dbReference type="NCBI Taxonomy" id="1797195"/>
    <lineage>
        <taxon>Bacteria</taxon>
        <taxon>Bacillati</taxon>
        <taxon>Actinomycetota</taxon>
        <taxon>Candidatus Aquicultoria</taxon>
        <taxon>Candidatus Aquicultorales</taxon>
        <taxon>Candidatus Aquicultoraceae</taxon>
        <taxon>Candidatus Aquicultor</taxon>
    </lineage>
</organism>
<dbReference type="Proteomes" id="UP000178086">
    <property type="component" value="Unassembled WGS sequence"/>
</dbReference>
<gene>
    <name evidence="1" type="ORF">A2074_01250</name>
</gene>
<proteinExistence type="predicted"/>
<evidence type="ECO:0000313" key="2">
    <source>
        <dbReference type="Proteomes" id="UP000178086"/>
    </source>
</evidence>
<evidence type="ECO:0000313" key="1">
    <source>
        <dbReference type="EMBL" id="OFW32640.1"/>
    </source>
</evidence>
<sequence>MYRIRIDEIINQLHDSIQASLKEAVHEVLPEAKFDERRLFDAFKHSVARRCRRWERVSDRYVDLD</sequence>
<protein>
    <submittedName>
        <fullName evidence="1">Uncharacterized protein</fullName>
    </submittedName>
</protein>
<reference evidence="1 2" key="1">
    <citation type="journal article" date="2016" name="Nat. Commun.">
        <title>Thousands of microbial genomes shed light on interconnected biogeochemical processes in an aquifer system.</title>
        <authorList>
            <person name="Anantharaman K."/>
            <person name="Brown C.T."/>
            <person name="Hug L.A."/>
            <person name="Sharon I."/>
            <person name="Castelle C.J."/>
            <person name="Probst A.J."/>
            <person name="Thomas B.C."/>
            <person name="Singh A."/>
            <person name="Wilkins M.J."/>
            <person name="Karaoz U."/>
            <person name="Brodie E.L."/>
            <person name="Williams K.H."/>
            <person name="Hubbard S.S."/>
            <person name="Banfield J.F."/>
        </authorList>
    </citation>
    <scope>NUCLEOTIDE SEQUENCE [LARGE SCALE GENOMIC DNA]</scope>
</reference>
<dbReference type="AlphaFoldDB" id="A0A1F2UHX3"/>